<reference evidence="2 3" key="1">
    <citation type="journal article" date="2010" name="Int. J. Syst. Evol. Microbiol.">
        <title>Vagococcus penaei sp. nov., isolated from spoilage microbiota of cooked shrimp (Penaeus vannamei).</title>
        <authorList>
            <person name="Jaffres E."/>
            <person name="Prevost H."/>
            <person name="Rossero A."/>
            <person name="Joffraud J.J."/>
            <person name="Dousset X."/>
        </authorList>
    </citation>
    <scope>NUCLEOTIDE SEQUENCE [LARGE SCALE GENOMIC DNA]</scope>
    <source>
        <strain evidence="2 3">CD276</strain>
    </source>
</reference>
<dbReference type="GO" id="GO:0070395">
    <property type="term" value="P:lipoteichoic acid biosynthetic process"/>
    <property type="evidence" value="ECO:0007669"/>
    <property type="project" value="UniProtKB-UniRule"/>
</dbReference>
<dbReference type="InterPro" id="IPR023896">
    <property type="entry name" value="LTA_DltD"/>
</dbReference>
<dbReference type="AlphaFoldDB" id="A0A1Q2D3U9"/>
<dbReference type="GO" id="GO:0005886">
    <property type="term" value="C:plasma membrane"/>
    <property type="evidence" value="ECO:0007669"/>
    <property type="project" value="UniProtKB-UniRule"/>
</dbReference>
<protein>
    <recommendedName>
        <fullName evidence="1">Protein DltD</fullName>
    </recommendedName>
</protein>
<sequence length="419" mass="48178">MISWKKLGTAIGPLIAAIILVGIIFLSPLRFFDKPSSESILKASSSMSVNILKGDNVKNAAMATDEYLPFFGSSELSRIDAFHPSVLAEKYNRPYTPFLLGAPGTQSLTHFFMLNSMGDELNGKKIVFIISPQWFVKEGVGQGMFSLFYSPLQVFQWLQTLEKPDENDRYLAKRLLTFDSVKSDTELKGILKRIKSGKNLTRSEQRAIKYRSKMLANEDKLFSKFVLKDRIEKIERTTKQLPAEYNFSELQNLAGQLGEKATNNNEFEISNSFYSKRILPAKNQLKNSQKDFNYLSSPEFGDFQLVLNEIAKHNIDALFVIPPVNERWSNYTGLSTEMLDTFSEKINEQLTSQGFNQVVDFTDKRDVPYFMQDTIHIGWVGWLDLDTRLQEFLKQQESLDYRIDSDKYLSKDWRSAYNH</sequence>
<keyword evidence="1" id="KW-1003">Cell membrane</keyword>
<dbReference type="KEGG" id="vpi:BW732_01760"/>
<dbReference type="Proteomes" id="UP000188246">
    <property type="component" value="Chromosome"/>
</dbReference>
<name>A0A1Q2D3U9_9ENTE</name>
<accession>A0A1Q2D3U9</accession>
<evidence type="ECO:0000256" key="1">
    <source>
        <dbReference type="PIRNR" id="PIRNR021438"/>
    </source>
</evidence>
<dbReference type="PANTHER" id="PTHR40039:SF1">
    <property type="entry name" value="PROTEIN DLTD"/>
    <property type="match status" value="1"/>
</dbReference>
<dbReference type="Pfam" id="PF04914">
    <property type="entry name" value="DltD"/>
    <property type="match status" value="1"/>
</dbReference>
<dbReference type="STRING" id="633807.BW732_01760"/>
<comment type="pathway">
    <text evidence="1">Cell wall biogenesis; lipoteichoic acid biosynthesis.</text>
</comment>
<dbReference type="NCBIfam" id="TIGR04092">
    <property type="entry name" value="LTA_DltD"/>
    <property type="match status" value="1"/>
</dbReference>
<evidence type="ECO:0000313" key="3">
    <source>
        <dbReference type="Proteomes" id="UP000188246"/>
    </source>
</evidence>
<keyword evidence="1" id="KW-0472">Membrane</keyword>
<dbReference type="PANTHER" id="PTHR40039">
    <property type="entry name" value="PROTEIN DLTD"/>
    <property type="match status" value="1"/>
</dbReference>
<dbReference type="EMBL" id="CP019609">
    <property type="protein sequence ID" value="AQP53074.1"/>
    <property type="molecule type" value="Genomic_DNA"/>
</dbReference>
<dbReference type="OrthoDB" id="1700484at2"/>
<dbReference type="InterPro" id="IPR006998">
    <property type="entry name" value="DltD"/>
</dbReference>
<dbReference type="UniPathway" id="UPA00556"/>
<gene>
    <name evidence="2" type="ORF">BW732_01760</name>
</gene>
<organism evidence="2 3">
    <name type="scientific">Vagococcus penaei</name>
    <dbReference type="NCBI Taxonomy" id="633807"/>
    <lineage>
        <taxon>Bacteria</taxon>
        <taxon>Bacillati</taxon>
        <taxon>Bacillota</taxon>
        <taxon>Bacilli</taxon>
        <taxon>Lactobacillales</taxon>
        <taxon>Enterococcaceae</taxon>
        <taxon>Vagococcus</taxon>
    </lineage>
</organism>
<proteinExistence type="inferred from homology"/>
<dbReference type="PIRSF" id="PIRSF021438">
    <property type="entry name" value="DltD"/>
    <property type="match status" value="1"/>
</dbReference>
<evidence type="ECO:0000313" key="2">
    <source>
        <dbReference type="EMBL" id="AQP53074.1"/>
    </source>
</evidence>
<keyword evidence="3" id="KW-1185">Reference proteome</keyword>
<dbReference type="RefSeq" id="WP_077275171.1">
    <property type="nucleotide sequence ID" value="NZ_CP019609.1"/>
</dbReference>
<comment type="similarity">
    <text evidence="1">Belongs to the DltD family.</text>
</comment>